<comment type="similarity">
    <text evidence="1">Belongs to the LysR transcriptional regulatory family.</text>
</comment>
<dbReference type="Gene3D" id="3.40.190.10">
    <property type="entry name" value="Periplasmic binding protein-like II"/>
    <property type="match status" value="2"/>
</dbReference>
<dbReference type="GO" id="GO:0003700">
    <property type="term" value="F:DNA-binding transcription factor activity"/>
    <property type="evidence" value="ECO:0007669"/>
    <property type="project" value="InterPro"/>
</dbReference>
<dbReference type="EMBL" id="JAEPES010000006">
    <property type="protein sequence ID" value="MBK4348988.1"/>
    <property type="molecule type" value="Genomic_DNA"/>
</dbReference>
<gene>
    <name evidence="7" type="ORF">IV501_15250</name>
</gene>
<keyword evidence="4" id="KW-0804">Transcription</keyword>
<dbReference type="SUPFAM" id="SSF46785">
    <property type="entry name" value="Winged helix' DNA-binding domain"/>
    <property type="match status" value="1"/>
</dbReference>
<keyword evidence="8" id="KW-1185">Reference proteome</keyword>
<dbReference type="Proteomes" id="UP000636458">
    <property type="component" value="Unassembled WGS sequence"/>
</dbReference>
<dbReference type="Pfam" id="PF00126">
    <property type="entry name" value="HTH_1"/>
    <property type="match status" value="1"/>
</dbReference>
<name>A0A934SNW3_9MICO</name>
<sequence length="332" mass="35291">MQWQFDPRHLRTLESIARLGSFSAAATELGYTQSAVSQQLSELERRVHSSVVTRRPVRLTPAGRVLLDAETAISNSMISAAAELSALSDGTTGVVRVGAFSSAACTLAPVALARLRSTHPGVRLALHEMTQPDIHSAVQRGDVDLAITFDYAHAPVAAPRGVRQQRLMDDPIIVVLPAGHALADKAAIDPLDVEAHEWINTSADVGGLTSGATNDASRTVDFEGQDFRTVLNMVSAGLGIALAPSLSFQAPPPGAVARPLAGDGLVRRLYTARVDSNTAPAAVLTLESHLHDVASELTRTYRETIDSRRSVDSETTLRNSYPDPLPQLSAGD</sequence>
<dbReference type="PANTHER" id="PTHR30346">
    <property type="entry name" value="TRANSCRIPTIONAL DUAL REGULATOR HCAR-RELATED"/>
    <property type="match status" value="1"/>
</dbReference>
<evidence type="ECO:0000256" key="1">
    <source>
        <dbReference type="ARBA" id="ARBA00009437"/>
    </source>
</evidence>
<proteinExistence type="inferred from homology"/>
<accession>A0A934SNW3</accession>
<feature type="domain" description="HTH lysR-type" evidence="6">
    <location>
        <begin position="5"/>
        <end position="60"/>
    </location>
</feature>
<evidence type="ECO:0000259" key="6">
    <source>
        <dbReference type="PROSITE" id="PS50931"/>
    </source>
</evidence>
<dbReference type="Pfam" id="PF03466">
    <property type="entry name" value="LysR_substrate"/>
    <property type="match status" value="1"/>
</dbReference>
<dbReference type="InterPro" id="IPR036390">
    <property type="entry name" value="WH_DNA-bd_sf"/>
</dbReference>
<dbReference type="InterPro" id="IPR005119">
    <property type="entry name" value="LysR_subst-bd"/>
</dbReference>
<evidence type="ECO:0000256" key="5">
    <source>
        <dbReference type="SAM" id="MobiDB-lite"/>
    </source>
</evidence>
<reference evidence="7" key="1">
    <citation type="submission" date="2021-01" db="EMBL/GenBank/DDBJ databases">
        <title>Lacisediminihabitans sp. nov. strain G11-30, isolated from Antarctic Soil.</title>
        <authorList>
            <person name="Li J."/>
        </authorList>
    </citation>
    <scope>NUCLEOTIDE SEQUENCE</scope>
    <source>
        <strain evidence="7">G11-30</strain>
    </source>
</reference>
<keyword evidence="3" id="KW-0238">DNA-binding</keyword>
<evidence type="ECO:0000313" key="8">
    <source>
        <dbReference type="Proteomes" id="UP000636458"/>
    </source>
</evidence>
<dbReference type="InterPro" id="IPR000847">
    <property type="entry name" value="LysR_HTH_N"/>
</dbReference>
<dbReference type="AlphaFoldDB" id="A0A934SNW3"/>
<dbReference type="SUPFAM" id="SSF53850">
    <property type="entry name" value="Periplasmic binding protein-like II"/>
    <property type="match status" value="1"/>
</dbReference>
<organism evidence="7 8">
    <name type="scientific">Lacisediminihabitans changchengi</name>
    <dbReference type="NCBI Taxonomy" id="2787634"/>
    <lineage>
        <taxon>Bacteria</taxon>
        <taxon>Bacillati</taxon>
        <taxon>Actinomycetota</taxon>
        <taxon>Actinomycetes</taxon>
        <taxon>Micrococcales</taxon>
        <taxon>Microbacteriaceae</taxon>
        <taxon>Lacisediminihabitans</taxon>
    </lineage>
</organism>
<dbReference type="GO" id="GO:0003677">
    <property type="term" value="F:DNA binding"/>
    <property type="evidence" value="ECO:0007669"/>
    <property type="project" value="UniProtKB-KW"/>
</dbReference>
<evidence type="ECO:0000256" key="2">
    <source>
        <dbReference type="ARBA" id="ARBA00023015"/>
    </source>
</evidence>
<dbReference type="GO" id="GO:0032993">
    <property type="term" value="C:protein-DNA complex"/>
    <property type="evidence" value="ECO:0007669"/>
    <property type="project" value="TreeGrafter"/>
</dbReference>
<evidence type="ECO:0000256" key="4">
    <source>
        <dbReference type="ARBA" id="ARBA00023163"/>
    </source>
</evidence>
<dbReference type="PROSITE" id="PS50931">
    <property type="entry name" value="HTH_LYSR"/>
    <property type="match status" value="1"/>
</dbReference>
<dbReference type="Gene3D" id="1.10.10.10">
    <property type="entry name" value="Winged helix-like DNA-binding domain superfamily/Winged helix DNA-binding domain"/>
    <property type="match status" value="1"/>
</dbReference>
<dbReference type="PANTHER" id="PTHR30346:SF29">
    <property type="entry name" value="LYSR SUBSTRATE-BINDING"/>
    <property type="match status" value="1"/>
</dbReference>
<evidence type="ECO:0000313" key="7">
    <source>
        <dbReference type="EMBL" id="MBK4348988.1"/>
    </source>
</evidence>
<dbReference type="InterPro" id="IPR036388">
    <property type="entry name" value="WH-like_DNA-bd_sf"/>
</dbReference>
<dbReference type="RefSeq" id="WP_200557190.1">
    <property type="nucleotide sequence ID" value="NZ_JAEPES010000006.1"/>
</dbReference>
<protein>
    <submittedName>
        <fullName evidence="7">LysR family transcriptional regulator</fullName>
    </submittedName>
</protein>
<keyword evidence="2" id="KW-0805">Transcription regulation</keyword>
<evidence type="ECO:0000256" key="3">
    <source>
        <dbReference type="ARBA" id="ARBA00023125"/>
    </source>
</evidence>
<comment type="caution">
    <text evidence="7">The sequence shown here is derived from an EMBL/GenBank/DDBJ whole genome shotgun (WGS) entry which is preliminary data.</text>
</comment>
<feature type="region of interest" description="Disordered" evidence="5">
    <location>
        <begin position="308"/>
        <end position="332"/>
    </location>
</feature>